<keyword evidence="2 5" id="KW-0812">Transmembrane</keyword>
<dbReference type="HOGENOM" id="CLU_033863_5_1_6"/>
<protein>
    <recommendedName>
        <fullName evidence="6">EamA domain-containing protein</fullName>
    </recommendedName>
</protein>
<dbReference type="PANTHER" id="PTHR32322:SF14">
    <property type="entry name" value="PROTEIN PAGO"/>
    <property type="match status" value="1"/>
</dbReference>
<evidence type="ECO:0000313" key="8">
    <source>
        <dbReference type="Proteomes" id="UP000018418"/>
    </source>
</evidence>
<dbReference type="InterPro" id="IPR000620">
    <property type="entry name" value="EamA_dom"/>
</dbReference>
<dbReference type="PANTHER" id="PTHR32322">
    <property type="entry name" value="INNER MEMBRANE TRANSPORTER"/>
    <property type="match status" value="1"/>
</dbReference>
<dbReference type="PATRIC" id="fig|1341683.3.peg.1717"/>
<feature type="transmembrane region" description="Helical" evidence="5">
    <location>
        <begin position="12"/>
        <end position="30"/>
    </location>
</feature>
<feature type="transmembrane region" description="Helical" evidence="5">
    <location>
        <begin position="95"/>
        <end position="115"/>
    </location>
</feature>
<dbReference type="InterPro" id="IPR050638">
    <property type="entry name" value="AA-Vitamin_Transporters"/>
</dbReference>
<feature type="domain" description="EamA" evidence="6">
    <location>
        <begin position="149"/>
        <end position="285"/>
    </location>
</feature>
<dbReference type="RefSeq" id="WP_004900326.1">
    <property type="nucleotide sequence ID" value="NZ_BBTI01000002.1"/>
</dbReference>
<comment type="subcellular location">
    <subcellularLocation>
        <location evidence="1">Membrane</location>
        <topology evidence="1">Multi-pass membrane protein</topology>
    </subcellularLocation>
</comment>
<keyword evidence="3 5" id="KW-1133">Transmembrane helix</keyword>
<proteinExistence type="predicted"/>
<evidence type="ECO:0000256" key="3">
    <source>
        <dbReference type="ARBA" id="ARBA00022989"/>
    </source>
</evidence>
<feature type="transmembrane region" description="Helical" evidence="5">
    <location>
        <begin position="180"/>
        <end position="200"/>
    </location>
</feature>
<feature type="transmembrane region" description="Helical" evidence="5">
    <location>
        <begin position="68"/>
        <end position="89"/>
    </location>
</feature>
<organism evidence="7 8">
    <name type="scientific">Acinetobacter brisouii CIP 110357</name>
    <dbReference type="NCBI Taxonomy" id="1341683"/>
    <lineage>
        <taxon>Bacteria</taxon>
        <taxon>Pseudomonadati</taxon>
        <taxon>Pseudomonadota</taxon>
        <taxon>Gammaproteobacteria</taxon>
        <taxon>Moraxellales</taxon>
        <taxon>Moraxellaceae</taxon>
        <taxon>Acinetobacter</taxon>
    </lineage>
</organism>
<evidence type="ECO:0000259" key="6">
    <source>
        <dbReference type="Pfam" id="PF00892"/>
    </source>
</evidence>
<evidence type="ECO:0000256" key="1">
    <source>
        <dbReference type="ARBA" id="ARBA00004141"/>
    </source>
</evidence>
<reference evidence="7 8" key="1">
    <citation type="submission" date="2013-10" db="EMBL/GenBank/DDBJ databases">
        <title>The Genome Sequence of Acinetobacter brisouii CIP 110357.</title>
        <authorList>
            <consortium name="The Broad Institute Genomics Platform"/>
            <consortium name="The Broad Institute Genome Sequencing Center for Infectious Disease"/>
            <person name="Cerqueira G."/>
            <person name="Feldgarden M."/>
            <person name="Courvalin P."/>
            <person name="Grillot-Courvalin C."/>
            <person name="Clermont D."/>
            <person name="Rocha E."/>
            <person name="Yoon E.-J."/>
            <person name="Nemec A."/>
            <person name="Young S.K."/>
            <person name="Zeng Q."/>
            <person name="Gargeya S."/>
            <person name="Fitzgerald M."/>
            <person name="Abouelleil A."/>
            <person name="Alvarado L."/>
            <person name="Berlin A.M."/>
            <person name="Chapman S.B."/>
            <person name="Gainer-Dewar J."/>
            <person name="Goldberg J."/>
            <person name="Gnerre S."/>
            <person name="Griggs A."/>
            <person name="Gujja S."/>
            <person name="Hansen M."/>
            <person name="Howarth C."/>
            <person name="Imamovic A."/>
            <person name="Ireland A."/>
            <person name="Larimer J."/>
            <person name="McCowan C."/>
            <person name="Murphy C."/>
            <person name="Pearson M."/>
            <person name="Poon T.W."/>
            <person name="Priest M."/>
            <person name="Roberts A."/>
            <person name="Saif S."/>
            <person name="Shea T."/>
            <person name="Sykes S."/>
            <person name="Wortman J."/>
            <person name="Nusbaum C."/>
            <person name="Birren B."/>
        </authorList>
    </citation>
    <scope>NUCLEOTIDE SEQUENCE [LARGE SCALE GENOMIC DNA]</scope>
    <source>
        <strain evidence="7 8">CIP 110357</strain>
    </source>
</reference>
<feature type="transmembrane region" description="Helical" evidence="5">
    <location>
        <begin position="267"/>
        <end position="286"/>
    </location>
</feature>
<sequence>MPKVQSQLAFTYMLLILIWATTPLAIVWSVKDLNLFWALAFRFFLALPIACSLLWIFKIRLPFNWQSVHSYIAGSFSFIGSQIFTYVATQYLSSGIIALMFGLTPIMAGLMGWAWFKQYLHFAQWCGMLVALSGLGMICFAGQQHIQPFGIILMLMSVFNYALSIFWVKKIRAPLHPMAQATGSILISSFVAVLMLPFIWSHFPTHVPNLKSLLALAYTVVVASLLAMFCYFKLVQNIQPTTLSLTNVMTPLLALLIGAVFNHETLGTQVILGACVLVIGLLIYFFRDLQLQQKWQKRFRKM</sequence>
<feature type="transmembrane region" description="Helical" evidence="5">
    <location>
        <begin position="212"/>
        <end position="232"/>
    </location>
</feature>
<feature type="domain" description="EamA" evidence="6">
    <location>
        <begin position="12"/>
        <end position="138"/>
    </location>
</feature>
<dbReference type="AlphaFoldDB" id="V2U9L5"/>
<dbReference type="OrthoDB" id="9776210at2"/>
<evidence type="ECO:0000256" key="2">
    <source>
        <dbReference type="ARBA" id="ARBA00022692"/>
    </source>
</evidence>
<dbReference type="Pfam" id="PF00892">
    <property type="entry name" value="EamA"/>
    <property type="match status" value="2"/>
</dbReference>
<dbReference type="Gene3D" id="1.10.3730.20">
    <property type="match status" value="1"/>
</dbReference>
<keyword evidence="4 5" id="KW-0472">Membrane</keyword>
<evidence type="ECO:0000256" key="4">
    <source>
        <dbReference type="ARBA" id="ARBA00023136"/>
    </source>
</evidence>
<feature type="transmembrane region" description="Helical" evidence="5">
    <location>
        <begin position="149"/>
        <end position="168"/>
    </location>
</feature>
<dbReference type="InterPro" id="IPR037185">
    <property type="entry name" value="EmrE-like"/>
</dbReference>
<keyword evidence="8" id="KW-1185">Reference proteome</keyword>
<name>V2U9L5_9GAMM</name>
<evidence type="ECO:0000313" key="7">
    <source>
        <dbReference type="EMBL" id="ESK51223.1"/>
    </source>
</evidence>
<dbReference type="GO" id="GO:0016020">
    <property type="term" value="C:membrane"/>
    <property type="evidence" value="ECO:0007669"/>
    <property type="project" value="UniProtKB-SubCell"/>
</dbReference>
<dbReference type="EMBL" id="AYEU01000006">
    <property type="protein sequence ID" value="ESK51223.1"/>
    <property type="molecule type" value="Genomic_DNA"/>
</dbReference>
<gene>
    <name evidence="7" type="ORF">P255_01729</name>
</gene>
<comment type="caution">
    <text evidence="7">The sequence shown here is derived from an EMBL/GenBank/DDBJ whole genome shotgun (WGS) entry which is preliminary data.</text>
</comment>
<feature type="transmembrane region" description="Helical" evidence="5">
    <location>
        <begin position="244"/>
        <end position="261"/>
    </location>
</feature>
<evidence type="ECO:0000256" key="5">
    <source>
        <dbReference type="SAM" id="Phobius"/>
    </source>
</evidence>
<accession>V2U9L5</accession>
<dbReference type="Proteomes" id="UP000018418">
    <property type="component" value="Unassembled WGS sequence"/>
</dbReference>
<feature type="transmembrane region" description="Helical" evidence="5">
    <location>
        <begin position="122"/>
        <end position="143"/>
    </location>
</feature>
<dbReference type="STRING" id="396323.VH98_02325"/>
<feature type="transmembrane region" description="Helical" evidence="5">
    <location>
        <begin position="36"/>
        <end position="56"/>
    </location>
</feature>
<dbReference type="SUPFAM" id="SSF103481">
    <property type="entry name" value="Multidrug resistance efflux transporter EmrE"/>
    <property type="match status" value="2"/>
</dbReference>